<proteinExistence type="predicted"/>
<dbReference type="AlphaFoldDB" id="A0A6J6EWW7"/>
<organism evidence="1">
    <name type="scientific">freshwater metagenome</name>
    <dbReference type="NCBI Taxonomy" id="449393"/>
    <lineage>
        <taxon>unclassified sequences</taxon>
        <taxon>metagenomes</taxon>
        <taxon>ecological metagenomes</taxon>
    </lineage>
</organism>
<name>A0A6J6EWW7_9ZZZZ</name>
<dbReference type="EMBL" id="CAEZTS010000073">
    <property type="protein sequence ID" value="CAB4579885.1"/>
    <property type="molecule type" value="Genomic_DNA"/>
</dbReference>
<reference evidence="1" key="1">
    <citation type="submission" date="2020-05" db="EMBL/GenBank/DDBJ databases">
        <authorList>
            <person name="Chiriac C."/>
            <person name="Salcher M."/>
            <person name="Ghai R."/>
            <person name="Kavagutti S V."/>
        </authorList>
    </citation>
    <scope>NUCLEOTIDE SEQUENCE</scope>
</reference>
<evidence type="ECO:0000313" key="1">
    <source>
        <dbReference type="EMBL" id="CAB4579885.1"/>
    </source>
</evidence>
<gene>
    <name evidence="1" type="ORF">UFOPK1722_00948</name>
</gene>
<protein>
    <submittedName>
        <fullName evidence="1">Unannotated protein</fullName>
    </submittedName>
</protein>
<accession>A0A6J6EWW7</accession>
<sequence length="86" mass="9265">MSSFPRRIPVEPTSSTHVDHVDPLVIDCDTCVMQQSDACADCVVSFLLDRETAESTAVVLDLNEIRALKALGDAGLVPTLRHRASG</sequence>